<dbReference type="PROSITE" id="PS00141">
    <property type="entry name" value="ASP_PROTEASE"/>
    <property type="match status" value="1"/>
</dbReference>
<evidence type="ECO:0000256" key="7">
    <source>
        <dbReference type="SAM" id="MobiDB-lite"/>
    </source>
</evidence>
<feature type="compositionally biased region" description="Basic and acidic residues" evidence="7">
    <location>
        <begin position="1733"/>
        <end position="1755"/>
    </location>
</feature>
<accession>G0NQR5</accession>
<keyword evidence="3" id="KW-0540">Nuclease</keyword>
<dbReference type="InterPro" id="IPR001584">
    <property type="entry name" value="Integrase_cat-core"/>
</dbReference>
<evidence type="ECO:0000259" key="8">
    <source>
        <dbReference type="PROSITE" id="PS50994"/>
    </source>
</evidence>
<keyword evidence="10" id="KW-1185">Reference proteome</keyword>
<dbReference type="HOGENOM" id="CLU_000526_3_0_1"/>
<keyword evidence="6" id="KW-0695">RNA-directed DNA polymerase</keyword>
<dbReference type="GO" id="GO:0003964">
    <property type="term" value="F:RNA-directed DNA polymerase activity"/>
    <property type="evidence" value="ECO:0007669"/>
    <property type="project" value="UniProtKB-KW"/>
</dbReference>
<dbReference type="Pfam" id="PF03564">
    <property type="entry name" value="DUF1759"/>
    <property type="match status" value="1"/>
</dbReference>
<dbReference type="GO" id="GO:0042575">
    <property type="term" value="C:DNA polymerase complex"/>
    <property type="evidence" value="ECO:0007669"/>
    <property type="project" value="UniProtKB-ARBA"/>
</dbReference>
<dbReference type="STRING" id="135651.G0NQR5"/>
<dbReference type="InterPro" id="IPR043502">
    <property type="entry name" value="DNA/RNA_pol_sf"/>
</dbReference>
<dbReference type="OrthoDB" id="5875526at2759"/>
<dbReference type="Pfam" id="PF17921">
    <property type="entry name" value="Integrase_H2C2"/>
    <property type="match status" value="1"/>
</dbReference>
<dbReference type="GO" id="GO:0015074">
    <property type="term" value="P:DNA integration"/>
    <property type="evidence" value="ECO:0007669"/>
    <property type="project" value="InterPro"/>
</dbReference>
<evidence type="ECO:0000256" key="3">
    <source>
        <dbReference type="ARBA" id="ARBA00022722"/>
    </source>
</evidence>
<dbReference type="eggNOG" id="KOG0017">
    <property type="taxonomic scope" value="Eukaryota"/>
</dbReference>
<name>G0NQR5_CAEBE</name>
<dbReference type="PROSITE" id="PS50994">
    <property type="entry name" value="INTEGRASE"/>
    <property type="match status" value="1"/>
</dbReference>
<dbReference type="GO" id="GO:0004190">
    <property type="term" value="F:aspartic-type endopeptidase activity"/>
    <property type="evidence" value="ECO:0007669"/>
    <property type="project" value="InterPro"/>
</dbReference>
<dbReference type="EMBL" id="GL379927">
    <property type="protein sequence ID" value="EGT35873.1"/>
    <property type="molecule type" value="Genomic_DNA"/>
</dbReference>
<reference evidence="10" key="1">
    <citation type="submission" date="2011-07" db="EMBL/GenBank/DDBJ databases">
        <authorList>
            <consortium name="Caenorhabditis brenneri Sequencing and Analysis Consortium"/>
            <person name="Wilson R.K."/>
        </authorList>
    </citation>
    <scope>NUCLEOTIDE SEQUENCE [LARGE SCALE GENOMIC DNA]</scope>
    <source>
        <strain evidence="10">PB2801</strain>
    </source>
</reference>
<evidence type="ECO:0000256" key="6">
    <source>
        <dbReference type="ARBA" id="ARBA00022918"/>
    </source>
</evidence>
<dbReference type="InterPro" id="IPR008042">
    <property type="entry name" value="Retrotrans_Pao"/>
</dbReference>
<dbReference type="SUPFAM" id="SSF56672">
    <property type="entry name" value="DNA/RNA polymerases"/>
    <property type="match status" value="1"/>
</dbReference>
<feature type="region of interest" description="Disordered" evidence="7">
    <location>
        <begin position="1731"/>
        <end position="1764"/>
    </location>
</feature>
<dbReference type="PANTHER" id="PTHR47331:SF4">
    <property type="entry name" value="PEPTIDASE S1 DOMAIN-CONTAINING PROTEIN"/>
    <property type="match status" value="1"/>
</dbReference>
<dbReference type="GO" id="GO:0004519">
    <property type="term" value="F:endonuclease activity"/>
    <property type="evidence" value="ECO:0007669"/>
    <property type="project" value="UniProtKB-KW"/>
</dbReference>
<dbReference type="InterPro" id="IPR040676">
    <property type="entry name" value="DUF5641"/>
</dbReference>
<dbReference type="InParanoid" id="G0NQR5"/>
<dbReference type="InterPro" id="IPR005312">
    <property type="entry name" value="DUF1759"/>
</dbReference>
<dbReference type="SUPFAM" id="SSF53098">
    <property type="entry name" value="Ribonuclease H-like"/>
    <property type="match status" value="1"/>
</dbReference>
<proteinExistence type="predicted"/>
<feature type="region of interest" description="Disordered" evidence="7">
    <location>
        <begin position="326"/>
        <end position="371"/>
    </location>
</feature>
<dbReference type="GO" id="GO:0006508">
    <property type="term" value="P:proteolysis"/>
    <property type="evidence" value="ECO:0007669"/>
    <property type="project" value="InterPro"/>
</dbReference>
<dbReference type="InterPro" id="IPR036397">
    <property type="entry name" value="RNaseH_sf"/>
</dbReference>
<dbReference type="Gene3D" id="3.30.420.10">
    <property type="entry name" value="Ribonuclease H-like superfamily/Ribonuclease H"/>
    <property type="match status" value="1"/>
</dbReference>
<gene>
    <name evidence="9" type="ORF">CAEBREN_29760</name>
</gene>
<keyword evidence="4" id="KW-0255">Endonuclease</keyword>
<dbReference type="InterPro" id="IPR041588">
    <property type="entry name" value="Integrase_H2C2"/>
</dbReference>
<keyword evidence="2" id="KW-0548">Nucleotidyltransferase</keyword>
<dbReference type="GO" id="GO:0003676">
    <property type="term" value="F:nucleic acid binding"/>
    <property type="evidence" value="ECO:0007669"/>
    <property type="project" value="InterPro"/>
</dbReference>
<evidence type="ECO:0000256" key="5">
    <source>
        <dbReference type="ARBA" id="ARBA00022801"/>
    </source>
</evidence>
<keyword evidence="5" id="KW-0378">Hydrolase</keyword>
<feature type="domain" description="Integrase catalytic" evidence="8">
    <location>
        <begin position="1412"/>
        <end position="1594"/>
    </location>
</feature>
<dbReference type="InterPro" id="IPR001969">
    <property type="entry name" value="Aspartic_peptidase_AS"/>
</dbReference>
<evidence type="ECO:0000313" key="10">
    <source>
        <dbReference type="Proteomes" id="UP000008068"/>
    </source>
</evidence>
<evidence type="ECO:0000313" key="9">
    <source>
        <dbReference type="EMBL" id="EGT35873.1"/>
    </source>
</evidence>
<dbReference type="Gene3D" id="1.10.340.70">
    <property type="match status" value="1"/>
</dbReference>
<dbReference type="Pfam" id="PF18701">
    <property type="entry name" value="DUF5641"/>
    <property type="match status" value="1"/>
</dbReference>
<dbReference type="PANTHER" id="PTHR47331">
    <property type="entry name" value="PHD-TYPE DOMAIN-CONTAINING PROTEIN"/>
    <property type="match status" value="1"/>
</dbReference>
<protein>
    <recommendedName>
        <fullName evidence="8">Integrase catalytic domain-containing protein</fullName>
    </recommendedName>
</protein>
<evidence type="ECO:0000256" key="1">
    <source>
        <dbReference type="ARBA" id="ARBA00022679"/>
    </source>
</evidence>
<dbReference type="Proteomes" id="UP000008068">
    <property type="component" value="Unassembled WGS sequence"/>
</dbReference>
<evidence type="ECO:0000256" key="2">
    <source>
        <dbReference type="ARBA" id="ARBA00022695"/>
    </source>
</evidence>
<sequence>MSITSSRANVTRTINSLKELNKTADEMLTRCSKATPEELKERIQPLVTTRDMLISKSERLQTYMAALDEAVDKQHDNLEEADLKKHDEYAELQSEIADLSDTAVVRLNVWIKKAKELEESAKRTPLPNTDGSTVTVAATPIHSEATGIKLLPLPKLPTFSGNVWDFENFMAIFNEVVEKSGQTDFMKFNHLTNALKGEPKELLEKFKLKEENYRKALQALQSKYGSKERSIIELSKKLESEQAESNSTPDQRKILDQMSIVIGQLEEMDEAVNTRLMKSLVIKKFARRIQEKIFNKKIELNDESSWTIGKILEDAEAIIAKEEAMSELLPRNDDPKKKSGSKSDKSEKSEKQEKTRDGKKHPPDSSKKKPDPHCVFCKEDGHWGNKCSKSIPDRWKVVHEEKLCHTCLRSGHMTTDCRYRKNQCRSKCEKSHHYSLCSKNDSAHAEKADSSKKADKKPPPSTVQAAVATDTDCHKEECGTPIKGNDAVITTKGKAFVPTIKALAFNPAKVEWGPISIMIDTGSDLSFITKSLHEGWKLPNKGEQIIHTRTFNSEKASSTAFTRTAIQIKTPDNILELDVNVSDNLAGRIRKAPVSKEDLAAMLTKNFSINAGSLDTTTCPEMIIGCDHLYEILTGEIGTLPSGLNTLGTVWGAATMGRPQFKTAVFQTGKVSDEEENLLFMSIEEVPEDPGREVEEEQMRDTKMKEPQEFAGPLIQEQSVSDKETVEFFEKTVEKREDGYYVRLPLKENHPELPDNFPMSLGRLRQIHQKYSNSVLQSIEDVFQEQEGRGYIEKVELVTDHPGKYRYNPIQAVITPHKTTTKCRVVVDGSSRTKNSVSLNDIIKKGPVILPDMVDMLIRFRAGKTVIVSDVEKAFLQVFLHEDDRDLTRVKGIFSDMHMNIREFLSNSPRLNEMIEEKDRASSQSMKVLGIPWDSLSDKVSLAATIELSDKETRSTISGAIASNFDPLGLMVPLLLPAKLYQRDNLWNSKYDWKTTISPEDQAKWAQVAENINGFTRELPRNVVDKTGTNKLITFCDASKEAAAFCIYAHDGRKTHIIFGKSKIRPLKEPWTIPKLETHALMMGTTKTLDIYKALKVDNIAVDEVIILTDSSIALDWLKSIPLKSNTGVLVTRRLESIRLATSELEDEGIQVQFGHVRSEQNPADLGTRGCDKTTFNNCMWWKGPDFIQGEVSKWSQELLLFQLPQVSTMCVRVEEVPTETIFNCEATNNYRKMCRIVAYAVRFLNIKFRKLSEESRKTLETKFPAIKAAESSSIIWAEELKSAETLLLRDQQKAISKDQLKKVQNLGIVENAKGLLVCKGRLENSDLEDSAKNPILIMPNTRISKQIIDDCHKPFHSSVDQTIDTVRRKFWIPRLRRATQRYVKTCVQCQKFSKQPVKYPNMGPLPEHRVKRSRPFANTGLDNFGPIPYVKEDGTEGTAMGTIFTCSCTRLLHIELAKDASALEFLNALRRFVAIRGLPEFIVSDNGTNFVLSQKIIEEAFKIYDPTKQLHDIKWKFNTPLSPWKGGFYERMVKSVKGPLYKAVGKKKLTYEELKTILYEIMSAVNSRPLTYPEQDINSKQPIRPQDFVNQEMTTVLPLEAALEIKDDYLPSQEGQANETKLNTIKAFESSVKKTNEVWTDFQQRYLAQLREHHKVRMDNKRGSPALPKEGQIVLICDENQPRNSWKMGRVTALNQSKDGIIRDVELINSNGRTIKRSINMIVPLEMDIEDDPKAKPEPKPTPESPKPPEETSKGRYNLRKRKDINYDEDTDANINVITTSLSSLLPTKASSTLFLTLLAVMCLTGVTAEKPDVLCNQHGLQLYGQYRNFEACAENYCTSSTRWSWKAGEGQQVWIPPALKIHKHHVTVKVDDGKELHIIEKDCAAVPFCETIDCTLCWSNIVNPECHIIWAIIGSSILFFFSMLLIHALCYTPIQMKEVVKLCGRAISTVFYCCIGTCRRINPFRRSRISRWRTTITAINVHMTCPMCNRPDVFVNKTPNYAAIELIKECRNNFWELLKNWWSGENIDSGFCSRCSDQSRVLRICLSCDEDNLCTISDSGRRLKMQCDRDLLNLSRHVLCSECAINYHDGHQTINIERIKYSKKDIKMTTSKIILELFRQGMDNIKYRTECRLRHRRIGSTGSDLLEILSELDYKEEGECGYLGELIKMELITKYIEDIDQKRKELIEYSYAKTRCECNRLYNQLTGTRTKVDYHDLFDVMCHSGIERFTPGCPLFFKSHLEKRLKFYEIIGQTAPEQVTPEPSDDRQCPLCVILDHSEHKQIPVEYYRQNWLEIVEKIWKNELPPLSDFCCRCLDYLNHFHVGSSCGKWEDCRKGDEMMDMRIEDNPSSRYRRPLLFFSLFHNIFILKEERFRIYRARRERRYRNRHRRNTCEKPDCLMKDPKFWKYEIIRELIGYIGRIMDDGCHHQNFSCQLRRIRLESTIREVHRPICQINLRKNSREEFSLILNKMDDALKLLTNCKKIYEEEVQTPTCVCSKLWNKNQRMLKKLDKNSYTTREPYLKFKRSMEEMAEFSLKEEIPGCPMDFDHGILLNPIVLEELEDMDLKDSFEIMESDPDSE</sequence>
<dbReference type="InterPro" id="IPR012337">
    <property type="entry name" value="RNaseH-like_sf"/>
</dbReference>
<organism evidence="10">
    <name type="scientific">Caenorhabditis brenneri</name>
    <name type="common">Nematode worm</name>
    <dbReference type="NCBI Taxonomy" id="135651"/>
    <lineage>
        <taxon>Eukaryota</taxon>
        <taxon>Metazoa</taxon>
        <taxon>Ecdysozoa</taxon>
        <taxon>Nematoda</taxon>
        <taxon>Chromadorea</taxon>
        <taxon>Rhabditida</taxon>
        <taxon>Rhabditina</taxon>
        <taxon>Rhabditomorpha</taxon>
        <taxon>Rhabditoidea</taxon>
        <taxon>Rhabditidae</taxon>
        <taxon>Peloderinae</taxon>
        <taxon>Caenorhabditis</taxon>
    </lineage>
</organism>
<dbReference type="Pfam" id="PF05380">
    <property type="entry name" value="Peptidase_A17"/>
    <property type="match status" value="1"/>
</dbReference>
<keyword evidence="1" id="KW-0808">Transferase</keyword>
<evidence type="ECO:0000256" key="4">
    <source>
        <dbReference type="ARBA" id="ARBA00022759"/>
    </source>
</evidence>